<gene>
    <name evidence="3" type="ORF">Aru02nite_43890</name>
</gene>
<protein>
    <recommendedName>
        <fullName evidence="5">Metal-dependent peptidase</fullName>
    </recommendedName>
</protein>
<evidence type="ECO:0000313" key="4">
    <source>
        <dbReference type="Proteomes" id="UP000612808"/>
    </source>
</evidence>
<name>A0A8J3J2Q6_9ACTN</name>
<dbReference type="Pfam" id="PF13203">
    <property type="entry name" value="DUF2201_N"/>
    <property type="match status" value="1"/>
</dbReference>
<reference evidence="3" key="1">
    <citation type="submission" date="2021-01" db="EMBL/GenBank/DDBJ databases">
        <title>Whole genome shotgun sequence of Actinocatenispora rupis NBRC 107355.</title>
        <authorList>
            <person name="Komaki H."/>
            <person name="Tamura T."/>
        </authorList>
    </citation>
    <scope>NUCLEOTIDE SEQUENCE</scope>
    <source>
        <strain evidence="3">NBRC 107355</strain>
    </source>
</reference>
<dbReference type="PANTHER" id="PTHR38730">
    <property type="entry name" value="SLL7028 PROTEIN"/>
    <property type="match status" value="1"/>
</dbReference>
<dbReference type="EMBL" id="BOMB01000024">
    <property type="protein sequence ID" value="GID13500.1"/>
    <property type="molecule type" value="Genomic_DNA"/>
</dbReference>
<proteinExistence type="predicted"/>
<comment type="caution">
    <text evidence="3">The sequence shown here is derived from an EMBL/GenBank/DDBJ whole genome shotgun (WGS) entry which is preliminary data.</text>
</comment>
<dbReference type="Proteomes" id="UP000612808">
    <property type="component" value="Unassembled WGS sequence"/>
</dbReference>
<evidence type="ECO:0000313" key="3">
    <source>
        <dbReference type="EMBL" id="GID13500.1"/>
    </source>
</evidence>
<accession>A0A8J3J2Q6</accession>
<dbReference type="SUPFAM" id="SSF53300">
    <property type="entry name" value="vWA-like"/>
    <property type="match status" value="1"/>
</dbReference>
<dbReference type="Pfam" id="PF09967">
    <property type="entry name" value="DUF2201"/>
    <property type="match status" value="1"/>
</dbReference>
<feature type="domain" description="Putative metallopeptidase" evidence="2">
    <location>
        <begin position="9"/>
        <end position="256"/>
    </location>
</feature>
<evidence type="ECO:0000259" key="1">
    <source>
        <dbReference type="Pfam" id="PF09967"/>
    </source>
</evidence>
<dbReference type="InterPro" id="IPR018698">
    <property type="entry name" value="VWA-like_dom"/>
</dbReference>
<evidence type="ECO:0008006" key="5">
    <source>
        <dbReference type="Google" id="ProtNLM"/>
    </source>
</evidence>
<dbReference type="InterPro" id="IPR025154">
    <property type="entry name" value="Put_metallopeptidase_dom"/>
</dbReference>
<dbReference type="InterPro" id="IPR036465">
    <property type="entry name" value="vWFA_dom_sf"/>
</dbReference>
<dbReference type="Gene3D" id="3.40.50.410">
    <property type="entry name" value="von Willebrand factor, type A domain"/>
    <property type="match status" value="1"/>
</dbReference>
<keyword evidence="4" id="KW-1185">Reference proteome</keyword>
<sequence length="399" mass="42515">MSVPLDRAKLFAARLHAAAARPYLATALYALTVVPSDGVPTMGVDRFWRCYVSPHYVAARTVAELAAVWVHEVSHLLRDHHGRGGRLPPEYARNPLRLNLAADCEINDDLVDGDLVLPDGAVLPRRYGLTDGNLFEEYARQLPSDATVGWYECGSGAHGRRAPWEIGVPGDVSPMEAAAIRRRTAVAIREHGAGRGRGASGWRRWAADQLESTVDWRRLLRGAVRGVLGSAGGAVDYTYRRPSRRASALPGVLLPALYQPIPRVAVVVDTSGSVADVSLGAALAEVTGVLRAVGLRGDRVTVLSCDGGAYAAQRVSTVDQIELYGGGGTDLRAGLAAAARHRPDATVVLTDGYTPWPDRQPPFRTVVGLLVPRAASDAESLAAADRSPPAWATSVVLPV</sequence>
<organism evidence="3 4">
    <name type="scientific">Actinocatenispora rupis</name>
    <dbReference type="NCBI Taxonomy" id="519421"/>
    <lineage>
        <taxon>Bacteria</taxon>
        <taxon>Bacillati</taxon>
        <taxon>Actinomycetota</taxon>
        <taxon>Actinomycetes</taxon>
        <taxon>Micromonosporales</taxon>
        <taxon>Micromonosporaceae</taxon>
        <taxon>Actinocatenispora</taxon>
    </lineage>
</organism>
<dbReference type="PANTHER" id="PTHR38730:SF1">
    <property type="entry name" value="SLL7028 PROTEIN"/>
    <property type="match status" value="1"/>
</dbReference>
<dbReference type="AlphaFoldDB" id="A0A8J3J2Q6"/>
<feature type="domain" description="VWA-like" evidence="1">
    <location>
        <begin position="264"/>
        <end position="378"/>
    </location>
</feature>
<dbReference type="RefSeq" id="WP_203660591.1">
    <property type="nucleotide sequence ID" value="NZ_BAAAZM010000011.1"/>
</dbReference>
<evidence type="ECO:0000259" key="2">
    <source>
        <dbReference type="Pfam" id="PF13203"/>
    </source>
</evidence>